<accession>A0A8S3K8H1</accession>
<feature type="non-terminal residue" evidence="1">
    <location>
        <position position="1"/>
    </location>
</feature>
<protein>
    <submittedName>
        <fullName evidence="1">Uncharacterized protein</fullName>
    </submittedName>
</protein>
<gene>
    <name evidence="1" type="ORF">GIL414_LOCUS87338</name>
</gene>
<dbReference type="Proteomes" id="UP000681720">
    <property type="component" value="Unassembled WGS sequence"/>
</dbReference>
<reference evidence="1" key="1">
    <citation type="submission" date="2021-02" db="EMBL/GenBank/DDBJ databases">
        <authorList>
            <person name="Nowell W R."/>
        </authorList>
    </citation>
    <scope>NUCLEOTIDE SEQUENCE</scope>
</reference>
<dbReference type="AlphaFoldDB" id="A0A8S3K8H1"/>
<name>A0A8S3K8H1_9BILA</name>
<evidence type="ECO:0000313" key="2">
    <source>
        <dbReference type="Proteomes" id="UP000681720"/>
    </source>
</evidence>
<organism evidence="1 2">
    <name type="scientific">Rotaria magnacalcarata</name>
    <dbReference type="NCBI Taxonomy" id="392030"/>
    <lineage>
        <taxon>Eukaryota</taxon>
        <taxon>Metazoa</taxon>
        <taxon>Spiralia</taxon>
        <taxon>Gnathifera</taxon>
        <taxon>Rotifera</taxon>
        <taxon>Eurotatoria</taxon>
        <taxon>Bdelloidea</taxon>
        <taxon>Philodinida</taxon>
        <taxon>Philodinidae</taxon>
        <taxon>Rotaria</taxon>
    </lineage>
</organism>
<evidence type="ECO:0000313" key="1">
    <source>
        <dbReference type="EMBL" id="CAF5226859.1"/>
    </source>
</evidence>
<sequence>MLSCLSDNASQMDRIAEAAKIDLENSTYDEEELNHLWIQTYAYRQKFVRNSTTKDIIHEFPAYSNPHRLFSDVKMLTGVDLQNSVQEK</sequence>
<comment type="caution">
    <text evidence="1">The sequence shown here is derived from an EMBL/GenBank/DDBJ whole genome shotgun (WGS) entry which is preliminary data.</text>
</comment>
<proteinExistence type="predicted"/>
<dbReference type="EMBL" id="CAJOBJ010379406">
    <property type="protein sequence ID" value="CAF5226859.1"/>
    <property type="molecule type" value="Genomic_DNA"/>
</dbReference>